<dbReference type="CDD" id="cd00022">
    <property type="entry name" value="BIR"/>
    <property type="match status" value="1"/>
</dbReference>
<dbReference type="Pfam" id="PF00653">
    <property type="entry name" value="BIR"/>
    <property type="match status" value="1"/>
</dbReference>
<evidence type="ECO:0000256" key="2">
    <source>
        <dbReference type="ARBA" id="ARBA00022833"/>
    </source>
</evidence>
<proteinExistence type="predicted"/>
<dbReference type="PANTHER" id="PTHR46771:SF5">
    <property type="entry name" value="DETERIN"/>
    <property type="match status" value="1"/>
</dbReference>
<dbReference type="PROSITE" id="PS50143">
    <property type="entry name" value="BIR_REPEAT_2"/>
    <property type="match status" value="1"/>
</dbReference>
<keyword evidence="1" id="KW-0479">Metal-binding</keyword>
<protein>
    <submittedName>
        <fullName evidence="3">Uncharacterized protein</fullName>
    </submittedName>
</protein>
<dbReference type="AlphaFoldDB" id="A0A6A4KGI7"/>
<name>A0A6A4KGI7_APOLU</name>
<evidence type="ECO:0000313" key="4">
    <source>
        <dbReference type="Proteomes" id="UP000466442"/>
    </source>
</evidence>
<reference evidence="3" key="1">
    <citation type="journal article" date="2021" name="Mol. Ecol. Resour.">
        <title>Apolygus lucorum genome provides insights into omnivorousness and mesophyll feeding.</title>
        <authorList>
            <person name="Liu Y."/>
            <person name="Liu H."/>
            <person name="Wang H."/>
            <person name="Huang T."/>
            <person name="Liu B."/>
            <person name="Yang B."/>
            <person name="Yin L."/>
            <person name="Li B."/>
            <person name="Zhang Y."/>
            <person name="Zhang S."/>
            <person name="Jiang F."/>
            <person name="Zhang X."/>
            <person name="Ren Y."/>
            <person name="Wang B."/>
            <person name="Wang S."/>
            <person name="Lu Y."/>
            <person name="Wu K."/>
            <person name="Fan W."/>
            <person name="Wang G."/>
        </authorList>
    </citation>
    <scope>NUCLEOTIDE SEQUENCE</scope>
    <source>
        <strain evidence="3">12Hb</strain>
    </source>
</reference>
<dbReference type="GO" id="GO:0046872">
    <property type="term" value="F:metal ion binding"/>
    <property type="evidence" value="ECO:0007669"/>
    <property type="project" value="UniProtKB-KW"/>
</dbReference>
<keyword evidence="2" id="KW-0862">Zinc</keyword>
<evidence type="ECO:0000313" key="3">
    <source>
        <dbReference type="EMBL" id="KAF6214217.1"/>
    </source>
</evidence>
<dbReference type="SUPFAM" id="SSF57924">
    <property type="entry name" value="Inhibitor of apoptosis (IAP) repeat"/>
    <property type="match status" value="1"/>
</dbReference>
<dbReference type="EMBL" id="WIXP02000002">
    <property type="protein sequence ID" value="KAF6214217.1"/>
    <property type="molecule type" value="Genomic_DNA"/>
</dbReference>
<dbReference type="Proteomes" id="UP000466442">
    <property type="component" value="Unassembled WGS sequence"/>
</dbReference>
<keyword evidence="4" id="KW-1185">Reference proteome</keyword>
<evidence type="ECO:0000256" key="1">
    <source>
        <dbReference type="ARBA" id="ARBA00022723"/>
    </source>
</evidence>
<accession>A0A6A4KGI7</accession>
<dbReference type="PANTHER" id="PTHR46771">
    <property type="entry name" value="DETERIN"/>
    <property type="match status" value="1"/>
</dbReference>
<dbReference type="OrthoDB" id="2196114at2759"/>
<dbReference type="InterPro" id="IPR051190">
    <property type="entry name" value="Baculoviral_IAP"/>
</dbReference>
<dbReference type="SMART" id="SM00238">
    <property type="entry name" value="BIR"/>
    <property type="match status" value="1"/>
</dbReference>
<organism evidence="3 4">
    <name type="scientific">Apolygus lucorum</name>
    <name type="common">Small green plant bug</name>
    <name type="synonym">Lygocoris lucorum</name>
    <dbReference type="NCBI Taxonomy" id="248454"/>
    <lineage>
        <taxon>Eukaryota</taxon>
        <taxon>Metazoa</taxon>
        <taxon>Ecdysozoa</taxon>
        <taxon>Arthropoda</taxon>
        <taxon>Hexapoda</taxon>
        <taxon>Insecta</taxon>
        <taxon>Pterygota</taxon>
        <taxon>Neoptera</taxon>
        <taxon>Paraneoptera</taxon>
        <taxon>Hemiptera</taxon>
        <taxon>Heteroptera</taxon>
        <taxon>Panheteroptera</taxon>
        <taxon>Cimicomorpha</taxon>
        <taxon>Miridae</taxon>
        <taxon>Mirini</taxon>
        <taxon>Apolygus</taxon>
    </lineage>
</organism>
<gene>
    <name evidence="3" type="ORF">GE061_008956</name>
</gene>
<dbReference type="InterPro" id="IPR001370">
    <property type="entry name" value="BIR_rpt"/>
</dbReference>
<comment type="caution">
    <text evidence="3">The sequence shown here is derived from an EMBL/GenBank/DDBJ whole genome shotgun (WGS) entry which is preliminary data.</text>
</comment>
<sequence length="141" mass="16540">MTVDYILSNPAKRLLTFKDNNWIHSDLNSCSPLAMAKAGFFAVSKDCAVCHYCKKELDFWEANDIPWEEHKSHNSECPFIKYYASPPDQVLVVDALKLERDRLVYMMTQEHKKTVVELEKHQEVAKNTFETKRKRGRARKF</sequence>
<dbReference type="Gene3D" id="1.10.1170.10">
    <property type="entry name" value="Inhibitor Of Apoptosis Protein (2mihbC-IAP-1), Chain A"/>
    <property type="match status" value="1"/>
</dbReference>